<accession>A0A810MZS4</accession>
<dbReference type="SUPFAM" id="SSF52833">
    <property type="entry name" value="Thioredoxin-like"/>
    <property type="match status" value="1"/>
</dbReference>
<evidence type="ECO:0000256" key="2">
    <source>
        <dbReference type="SAM" id="MobiDB-lite"/>
    </source>
</evidence>
<sequence length="240" mass="25872">MTETIGQLNRAVSGDYRTARAALLAAERELRDAAERVAALRRALPPGPVVAADTPLTALDGTVTALGELFDGQPTLFTYNLMFDQDWPEPCPMCAMWIDGLDPLAPHLRESTAVAVLAPAAPDRLADLARSRGWQRVPVYSTRPGDLTDQLGLRLPGGDMVPAATVYRRDGERLRVHWHGTADLTDPADPEATPYHAGDGGDSRGLDPICATWSVLDLLPQGRGDWYASHPEEAGGCCHD</sequence>
<dbReference type="RefSeq" id="WP_212826864.1">
    <property type="nucleotide sequence ID" value="NZ_AP023359.1"/>
</dbReference>
<dbReference type="InterPro" id="IPR036249">
    <property type="entry name" value="Thioredoxin-like_sf"/>
</dbReference>
<dbReference type="Proteomes" id="UP000680866">
    <property type="component" value="Chromosome"/>
</dbReference>
<dbReference type="EMBL" id="AP023359">
    <property type="protein sequence ID" value="BCJ66632.1"/>
    <property type="molecule type" value="Genomic_DNA"/>
</dbReference>
<evidence type="ECO:0008006" key="5">
    <source>
        <dbReference type="Google" id="ProtNLM"/>
    </source>
</evidence>
<reference evidence="3" key="1">
    <citation type="submission" date="2020-08" db="EMBL/GenBank/DDBJ databases">
        <title>Whole genome shotgun sequence of Polymorphospora rubra NBRC 101157.</title>
        <authorList>
            <person name="Komaki H."/>
            <person name="Tamura T."/>
        </authorList>
    </citation>
    <scope>NUCLEOTIDE SEQUENCE</scope>
    <source>
        <strain evidence="3">NBRC 101157</strain>
    </source>
</reference>
<feature type="coiled-coil region" evidence="1">
    <location>
        <begin position="16"/>
        <end position="43"/>
    </location>
</feature>
<evidence type="ECO:0000313" key="3">
    <source>
        <dbReference type="EMBL" id="BCJ66632.1"/>
    </source>
</evidence>
<protein>
    <recommendedName>
        <fullName evidence="5">DUF899 domain-containing protein</fullName>
    </recommendedName>
</protein>
<name>A0A810MZS4_9ACTN</name>
<dbReference type="AlphaFoldDB" id="A0A810MZS4"/>
<evidence type="ECO:0000256" key="1">
    <source>
        <dbReference type="SAM" id="Coils"/>
    </source>
</evidence>
<gene>
    <name evidence="3" type="ORF">Prubr_36530</name>
</gene>
<keyword evidence="1" id="KW-0175">Coiled coil</keyword>
<proteinExistence type="predicted"/>
<keyword evidence="4" id="KW-1185">Reference proteome</keyword>
<dbReference type="InterPro" id="IPR010296">
    <property type="entry name" value="DUF899_thioredox"/>
</dbReference>
<dbReference type="KEGG" id="pry:Prubr_36530"/>
<organism evidence="3 4">
    <name type="scientific">Polymorphospora rubra</name>
    <dbReference type="NCBI Taxonomy" id="338584"/>
    <lineage>
        <taxon>Bacteria</taxon>
        <taxon>Bacillati</taxon>
        <taxon>Actinomycetota</taxon>
        <taxon>Actinomycetes</taxon>
        <taxon>Micromonosporales</taxon>
        <taxon>Micromonosporaceae</taxon>
        <taxon>Polymorphospora</taxon>
    </lineage>
</organism>
<feature type="region of interest" description="Disordered" evidence="2">
    <location>
        <begin position="179"/>
        <end position="200"/>
    </location>
</feature>
<evidence type="ECO:0000313" key="4">
    <source>
        <dbReference type="Proteomes" id="UP000680866"/>
    </source>
</evidence>
<dbReference type="Pfam" id="PF05988">
    <property type="entry name" value="DUF899"/>
    <property type="match status" value="1"/>
</dbReference>